<dbReference type="InterPro" id="IPR013216">
    <property type="entry name" value="Methyltransf_11"/>
</dbReference>
<dbReference type="OrthoDB" id="3647at2759"/>
<gene>
    <name evidence="4" type="ORF">Bfra_001358</name>
</gene>
<evidence type="ECO:0000256" key="2">
    <source>
        <dbReference type="SAM" id="MobiDB-lite"/>
    </source>
</evidence>
<accession>A0A8H6B0A5</accession>
<comment type="caution">
    <text evidence="4">The sequence shown here is derived from an EMBL/GenBank/DDBJ whole genome shotgun (WGS) entry which is preliminary data.</text>
</comment>
<dbReference type="RefSeq" id="XP_037195945.1">
    <property type="nucleotide sequence ID" value="XM_037331791.1"/>
</dbReference>
<evidence type="ECO:0000259" key="3">
    <source>
        <dbReference type="Pfam" id="PF08241"/>
    </source>
</evidence>
<keyword evidence="5" id="KW-1185">Reference proteome</keyword>
<sequence length="320" mass="35583">MIRSSYHILFVVLLSLILGYYLRGIEIGEFGYRNKVFEKISTLKMAEHIHDGDVTEKNREHWDTHASTYDTRFQKTMEQLISIIQEDRTMSFIGANWATETSPPEHTVKLLDYACGTGLITRALLPTITRAIGIDLSSSMVSQYNARASNQGLSSSEMFAHQGNLLSSEPAPELEIEDLYQFDIAVVGLGFHHFSNPSLAARKIGERLKKGGILAVVDFESHDGYGNPHDHGEHGHGHGHHGHGHEHHEELNEQAQQAKETVTHHGFSEEEIKKIFVDAGVGADFGYMVLGKGIVFHGTGVEGGRKDMKRAVFMARGVKL</sequence>
<dbReference type="SUPFAM" id="SSF53335">
    <property type="entry name" value="S-adenosyl-L-methionine-dependent methyltransferases"/>
    <property type="match status" value="1"/>
</dbReference>
<dbReference type="Proteomes" id="UP000531561">
    <property type="component" value="Unassembled WGS sequence"/>
</dbReference>
<dbReference type="PANTHER" id="PTHR43861:SF3">
    <property type="entry name" value="PUTATIVE (AFU_ORTHOLOGUE AFUA_2G14390)-RELATED"/>
    <property type="match status" value="1"/>
</dbReference>
<feature type="compositionally biased region" description="Basic and acidic residues" evidence="2">
    <location>
        <begin position="225"/>
        <end position="236"/>
    </location>
</feature>
<dbReference type="Pfam" id="PF08241">
    <property type="entry name" value="Methyltransf_11"/>
    <property type="match status" value="1"/>
</dbReference>
<dbReference type="EMBL" id="JABFCT010000003">
    <property type="protein sequence ID" value="KAF5876999.1"/>
    <property type="molecule type" value="Genomic_DNA"/>
</dbReference>
<feature type="region of interest" description="Disordered" evidence="2">
    <location>
        <begin position="225"/>
        <end position="263"/>
    </location>
</feature>
<reference evidence="4 5" key="1">
    <citation type="journal article" date="2020" name="Phytopathology">
        <title>A high-quality genome resource of Botrytis fragariae, a new and rapidly spreading fungal pathogen causing strawberry gray mold in the U.S.A.</title>
        <authorList>
            <person name="Wu Y."/>
            <person name="Saski C.A."/>
            <person name="Schnabel G."/>
            <person name="Xiao S."/>
            <person name="Hu M."/>
        </authorList>
    </citation>
    <scope>NUCLEOTIDE SEQUENCE [LARGE SCALE GENOMIC DNA]</scope>
    <source>
        <strain evidence="4 5">BVB16</strain>
    </source>
</reference>
<dbReference type="PANTHER" id="PTHR43861">
    <property type="entry name" value="TRANS-ACONITATE 2-METHYLTRANSFERASE-RELATED"/>
    <property type="match status" value="1"/>
</dbReference>
<dbReference type="Gene3D" id="3.40.50.150">
    <property type="entry name" value="Vaccinia Virus protein VP39"/>
    <property type="match status" value="1"/>
</dbReference>
<organism evidence="4 5">
    <name type="scientific">Botrytis fragariae</name>
    <dbReference type="NCBI Taxonomy" id="1964551"/>
    <lineage>
        <taxon>Eukaryota</taxon>
        <taxon>Fungi</taxon>
        <taxon>Dikarya</taxon>
        <taxon>Ascomycota</taxon>
        <taxon>Pezizomycotina</taxon>
        <taxon>Leotiomycetes</taxon>
        <taxon>Helotiales</taxon>
        <taxon>Sclerotiniaceae</taxon>
        <taxon>Botrytis</taxon>
    </lineage>
</organism>
<dbReference type="InterPro" id="IPR029063">
    <property type="entry name" value="SAM-dependent_MTases_sf"/>
</dbReference>
<keyword evidence="1" id="KW-0808">Transferase</keyword>
<evidence type="ECO:0000256" key="1">
    <source>
        <dbReference type="ARBA" id="ARBA00022679"/>
    </source>
</evidence>
<name>A0A8H6B0A5_9HELO</name>
<dbReference type="CDD" id="cd02440">
    <property type="entry name" value="AdoMet_MTases"/>
    <property type="match status" value="1"/>
</dbReference>
<evidence type="ECO:0000313" key="5">
    <source>
        <dbReference type="Proteomes" id="UP000531561"/>
    </source>
</evidence>
<dbReference type="GO" id="GO:0008757">
    <property type="term" value="F:S-adenosylmethionine-dependent methyltransferase activity"/>
    <property type="evidence" value="ECO:0007669"/>
    <property type="project" value="InterPro"/>
</dbReference>
<dbReference type="AlphaFoldDB" id="A0A8H6B0A5"/>
<dbReference type="GeneID" id="59255483"/>
<evidence type="ECO:0000313" key="4">
    <source>
        <dbReference type="EMBL" id="KAF5876999.1"/>
    </source>
</evidence>
<proteinExistence type="predicted"/>
<feature type="domain" description="Methyltransferase type 11" evidence="3">
    <location>
        <begin position="111"/>
        <end position="215"/>
    </location>
</feature>
<protein>
    <submittedName>
        <fullName evidence="4">Putative 2-heptaprenyl naphthoquinone protein</fullName>
    </submittedName>
</protein>